<dbReference type="InterPro" id="IPR050630">
    <property type="entry name" value="WD_repeat_EMAP"/>
</dbReference>
<evidence type="ECO:0008006" key="5">
    <source>
        <dbReference type="Google" id="ProtNLM"/>
    </source>
</evidence>
<dbReference type="InterPro" id="IPR015943">
    <property type="entry name" value="WD40/YVTN_repeat-like_dom_sf"/>
</dbReference>
<dbReference type="EMBL" id="KV582401">
    <property type="protein sequence ID" value="OPL33558.1"/>
    <property type="molecule type" value="Genomic_DNA"/>
</dbReference>
<evidence type="ECO:0000313" key="3">
    <source>
        <dbReference type="EMBL" id="OPL33558.1"/>
    </source>
</evidence>
<dbReference type="PANTHER" id="PTHR13720:SF33">
    <property type="entry name" value="HELP DOMAIN-CONTAINING PROTEIN"/>
    <property type="match status" value="1"/>
</dbReference>
<feature type="non-terminal residue" evidence="3">
    <location>
        <position position="93"/>
    </location>
</feature>
<evidence type="ECO:0000256" key="2">
    <source>
        <dbReference type="ARBA" id="ARBA00022737"/>
    </source>
</evidence>
<comment type="caution">
    <text evidence="3">The sequence shown here is derived from an EMBL/GenBank/DDBJ whole genome shotgun (WGS) entry which is preliminary data.</text>
</comment>
<dbReference type="Proteomes" id="UP000266721">
    <property type="component" value="Unassembled WGS sequence"/>
</dbReference>
<dbReference type="GO" id="GO:0008017">
    <property type="term" value="F:microtubule binding"/>
    <property type="evidence" value="ECO:0007669"/>
    <property type="project" value="TreeGrafter"/>
</dbReference>
<evidence type="ECO:0000313" key="4">
    <source>
        <dbReference type="Proteomes" id="UP000266721"/>
    </source>
</evidence>
<keyword evidence="2" id="KW-0677">Repeat</keyword>
<dbReference type="PANTHER" id="PTHR13720">
    <property type="entry name" value="WD-40 REPEAT PROTEIN"/>
    <property type="match status" value="1"/>
</dbReference>
<feature type="non-terminal residue" evidence="3">
    <location>
        <position position="1"/>
    </location>
</feature>
<proteinExistence type="predicted"/>
<dbReference type="AlphaFoldDB" id="A0A3L5TUN0"/>
<accession>A0A3L5TUN0</accession>
<reference evidence="3 4" key="1">
    <citation type="journal article" date="2016" name="PLoS ONE">
        <title>A First Insight into the Genome of the Filter-Feeder Mussel Mytilus galloprovincialis.</title>
        <authorList>
            <person name="Murgarella M."/>
            <person name="Puiu D."/>
            <person name="Novoa B."/>
            <person name="Figueras A."/>
            <person name="Posada D."/>
            <person name="Canchaya C."/>
        </authorList>
    </citation>
    <scope>NUCLEOTIDE SEQUENCE [LARGE SCALE GENOMIC DNA]</scope>
    <source>
        <tissue evidence="3">Muscle</tissue>
    </source>
</reference>
<gene>
    <name evidence="3" type="ORF">AM593_00500</name>
</gene>
<dbReference type="Gene3D" id="2.130.10.10">
    <property type="entry name" value="YVTN repeat-like/Quinoprotein amine dehydrogenase"/>
    <property type="match status" value="1"/>
</dbReference>
<organism evidence="3 4">
    <name type="scientific">Mytilus galloprovincialis</name>
    <name type="common">Mediterranean mussel</name>
    <dbReference type="NCBI Taxonomy" id="29158"/>
    <lineage>
        <taxon>Eukaryota</taxon>
        <taxon>Metazoa</taxon>
        <taxon>Spiralia</taxon>
        <taxon>Lophotrochozoa</taxon>
        <taxon>Mollusca</taxon>
        <taxon>Bivalvia</taxon>
        <taxon>Autobranchia</taxon>
        <taxon>Pteriomorphia</taxon>
        <taxon>Mytilida</taxon>
        <taxon>Mytiloidea</taxon>
        <taxon>Mytilidae</taxon>
        <taxon>Mytilinae</taxon>
        <taxon>Mytilus</taxon>
    </lineage>
</organism>
<protein>
    <recommendedName>
        <fullName evidence="5">EMAL6 protein</fullName>
    </recommendedName>
</protein>
<evidence type="ECO:0000256" key="1">
    <source>
        <dbReference type="ARBA" id="ARBA00022574"/>
    </source>
</evidence>
<sequence>VSSGDYTHRVFAVPSGSRVEKPEIVDKITWADWTSVVGPEVLGIWPKDSPNADVNCTHLSHHGNALATGDDFGYVKLFDFPCREKHVRSSDFI</sequence>
<dbReference type="SMR" id="A0A3L5TUN0"/>
<name>A0A3L5TUN0_MYTGA</name>
<keyword evidence="4" id="KW-1185">Reference proteome</keyword>
<keyword evidence="1" id="KW-0853">WD repeat</keyword>